<accession>A0ABP4N4E4</accession>
<feature type="compositionally biased region" description="Basic and acidic residues" evidence="1">
    <location>
        <begin position="68"/>
        <end position="90"/>
    </location>
</feature>
<gene>
    <name evidence="2" type="ORF">GCM10009804_10340</name>
</gene>
<proteinExistence type="predicted"/>
<keyword evidence="3" id="KW-1185">Reference proteome</keyword>
<dbReference type="Proteomes" id="UP001501705">
    <property type="component" value="Unassembled WGS sequence"/>
</dbReference>
<organism evidence="2 3">
    <name type="scientific">Kribbella hippodromi</name>
    <dbReference type="NCBI Taxonomy" id="434347"/>
    <lineage>
        <taxon>Bacteria</taxon>
        <taxon>Bacillati</taxon>
        <taxon>Actinomycetota</taxon>
        <taxon>Actinomycetes</taxon>
        <taxon>Propionibacteriales</taxon>
        <taxon>Kribbellaceae</taxon>
        <taxon>Kribbella</taxon>
    </lineage>
</organism>
<evidence type="ECO:0000313" key="2">
    <source>
        <dbReference type="EMBL" id="GAA1555400.1"/>
    </source>
</evidence>
<protein>
    <submittedName>
        <fullName evidence="2">Uncharacterized protein</fullName>
    </submittedName>
</protein>
<sequence>MRCGFGCIEMADGGDPGPGLVWVERRRVRVWFGDHVVADYRAEAEVAERYAAAMSRRFAGLRVTTDPVPDHDPGPDRALPGERLWEVAPK</sequence>
<feature type="region of interest" description="Disordered" evidence="1">
    <location>
        <begin position="63"/>
        <end position="90"/>
    </location>
</feature>
<reference evidence="3" key="1">
    <citation type="journal article" date="2019" name="Int. J. Syst. Evol. Microbiol.">
        <title>The Global Catalogue of Microorganisms (GCM) 10K type strain sequencing project: providing services to taxonomists for standard genome sequencing and annotation.</title>
        <authorList>
            <consortium name="The Broad Institute Genomics Platform"/>
            <consortium name="The Broad Institute Genome Sequencing Center for Infectious Disease"/>
            <person name="Wu L."/>
            <person name="Ma J."/>
        </authorList>
    </citation>
    <scope>NUCLEOTIDE SEQUENCE [LARGE SCALE GENOMIC DNA]</scope>
    <source>
        <strain evidence="3">JCM 15572</strain>
    </source>
</reference>
<evidence type="ECO:0000256" key="1">
    <source>
        <dbReference type="SAM" id="MobiDB-lite"/>
    </source>
</evidence>
<dbReference type="EMBL" id="BAAAPH010000003">
    <property type="protein sequence ID" value="GAA1555400.1"/>
    <property type="molecule type" value="Genomic_DNA"/>
</dbReference>
<comment type="caution">
    <text evidence="2">The sequence shown here is derived from an EMBL/GenBank/DDBJ whole genome shotgun (WGS) entry which is preliminary data.</text>
</comment>
<evidence type="ECO:0000313" key="3">
    <source>
        <dbReference type="Proteomes" id="UP001501705"/>
    </source>
</evidence>
<name>A0ABP4N4E4_9ACTN</name>